<dbReference type="PANTHER" id="PTHR34598:SF3">
    <property type="entry name" value="OXIDOREDUCTASE AN1597"/>
    <property type="match status" value="1"/>
</dbReference>
<evidence type="ECO:0000313" key="2">
    <source>
        <dbReference type="EMBL" id="KIO11709.1"/>
    </source>
</evidence>
<keyword evidence="3" id="KW-1185">Reference proteome</keyword>
<proteinExistence type="inferred from homology"/>
<dbReference type="InParanoid" id="A0A0C3PSR6"/>
<dbReference type="PANTHER" id="PTHR34598">
    <property type="entry name" value="BLL6449 PROTEIN"/>
    <property type="match status" value="1"/>
</dbReference>
<comment type="similarity">
    <text evidence="1">Belongs to the asaB hydroxylase/desaturase family.</text>
</comment>
<dbReference type="STRING" id="870435.A0A0C3PSR6"/>
<sequence>MSTTAKLNYATPPADGSRAFTQVYPDPVTGERLRNWQEDPHIVEIEDIRGKEDNYTLDVAGFQYSRHSAKHTKFTDDEEIKEEYYPESIELIKEFTGASRVVIFDHTLRRRRPGESDTSPQNRQPVKLVHADQTMAASIARVHRHLPATDVPALLRCRFQIINLWRPISHPAVEWPLAVCDFRSLDTEADLMPTSIKFYEREGEVYGIKYNPDHKWMYKSAMDPEDFVLLKCFDSIQDGSVATLVPHSGFEDPKTPKDAPFRESIELRALVFYEEK</sequence>
<organism evidence="2 3">
    <name type="scientific">Pisolithus tinctorius Marx 270</name>
    <dbReference type="NCBI Taxonomy" id="870435"/>
    <lineage>
        <taxon>Eukaryota</taxon>
        <taxon>Fungi</taxon>
        <taxon>Dikarya</taxon>
        <taxon>Basidiomycota</taxon>
        <taxon>Agaricomycotina</taxon>
        <taxon>Agaricomycetes</taxon>
        <taxon>Agaricomycetidae</taxon>
        <taxon>Boletales</taxon>
        <taxon>Sclerodermatineae</taxon>
        <taxon>Pisolithaceae</taxon>
        <taxon>Pisolithus</taxon>
    </lineage>
</organism>
<dbReference type="InterPro" id="IPR044053">
    <property type="entry name" value="AsaB-like"/>
</dbReference>
<dbReference type="Proteomes" id="UP000054217">
    <property type="component" value="Unassembled WGS sequence"/>
</dbReference>
<gene>
    <name evidence="2" type="ORF">M404DRAFT_796541</name>
</gene>
<protein>
    <recommendedName>
        <fullName evidence="4">Methyltransferase</fullName>
    </recommendedName>
</protein>
<name>A0A0C3PSR6_PISTI</name>
<evidence type="ECO:0008006" key="4">
    <source>
        <dbReference type="Google" id="ProtNLM"/>
    </source>
</evidence>
<reference evidence="3" key="2">
    <citation type="submission" date="2015-01" db="EMBL/GenBank/DDBJ databases">
        <title>Evolutionary Origins and Diversification of the Mycorrhizal Mutualists.</title>
        <authorList>
            <consortium name="DOE Joint Genome Institute"/>
            <consortium name="Mycorrhizal Genomics Consortium"/>
            <person name="Kohler A."/>
            <person name="Kuo A."/>
            <person name="Nagy L.G."/>
            <person name="Floudas D."/>
            <person name="Copeland A."/>
            <person name="Barry K.W."/>
            <person name="Cichocki N."/>
            <person name="Veneault-Fourrey C."/>
            <person name="LaButti K."/>
            <person name="Lindquist E.A."/>
            <person name="Lipzen A."/>
            <person name="Lundell T."/>
            <person name="Morin E."/>
            <person name="Murat C."/>
            <person name="Riley R."/>
            <person name="Ohm R."/>
            <person name="Sun H."/>
            <person name="Tunlid A."/>
            <person name="Henrissat B."/>
            <person name="Grigoriev I.V."/>
            <person name="Hibbett D.S."/>
            <person name="Martin F."/>
        </authorList>
    </citation>
    <scope>NUCLEOTIDE SEQUENCE [LARGE SCALE GENOMIC DNA]</scope>
    <source>
        <strain evidence="3">Marx 270</strain>
    </source>
</reference>
<evidence type="ECO:0000313" key="3">
    <source>
        <dbReference type="Proteomes" id="UP000054217"/>
    </source>
</evidence>
<dbReference type="GO" id="GO:0016491">
    <property type="term" value="F:oxidoreductase activity"/>
    <property type="evidence" value="ECO:0007669"/>
    <property type="project" value="InterPro"/>
</dbReference>
<reference evidence="2 3" key="1">
    <citation type="submission" date="2014-04" db="EMBL/GenBank/DDBJ databases">
        <authorList>
            <consortium name="DOE Joint Genome Institute"/>
            <person name="Kuo A."/>
            <person name="Kohler A."/>
            <person name="Costa M.D."/>
            <person name="Nagy L.G."/>
            <person name="Floudas D."/>
            <person name="Copeland A."/>
            <person name="Barry K.W."/>
            <person name="Cichocki N."/>
            <person name="Veneault-Fourrey C."/>
            <person name="LaButti K."/>
            <person name="Lindquist E.A."/>
            <person name="Lipzen A."/>
            <person name="Lundell T."/>
            <person name="Morin E."/>
            <person name="Murat C."/>
            <person name="Sun H."/>
            <person name="Tunlid A."/>
            <person name="Henrissat B."/>
            <person name="Grigoriev I.V."/>
            <person name="Hibbett D.S."/>
            <person name="Martin F."/>
            <person name="Nordberg H.P."/>
            <person name="Cantor M.N."/>
            <person name="Hua S.X."/>
        </authorList>
    </citation>
    <scope>NUCLEOTIDE SEQUENCE [LARGE SCALE GENOMIC DNA]</scope>
    <source>
        <strain evidence="2 3">Marx 270</strain>
    </source>
</reference>
<accession>A0A0C3PSR6</accession>
<dbReference type="HOGENOM" id="CLU_042688_1_1_1"/>
<dbReference type="OrthoDB" id="412788at2759"/>
<dbReference type="EMBL" id="KN831949">
    <property type="protein sequence ID" value="KIO11709.1"/>
    <property type="molecule type" value="Genomic_DNA"/>
</dbReference>
<evidence type="ECO:0000256" key="1">
    <source>
        <dbReference type="ARBA" id="ARBA00023604"/>
    </source>
</evidence>
<dbReference type="NCBIfam" id="NF041278">
    <property type="entry name" value="CmcJ_NvfI_EfuI"/>
    <property type="match status" value="1"/>
</dbReference>
<dbReference type="AlphaFoldDB" id="A0A0C3PSR6"/>